<protein>
    <recommendedName>
        <fullName evidence="3">Transcriptional regulator</fullName>
    </recommendedName>
</protein>
<comment type="caution">
    <text evidence="1">The sequence shown here is derived from an EMBL/GenBank/DDBJ whole genome shotgun (WGS) entry which is preliminary data.</text>
</comment>
<organism evidence="1 2">
    <name type="scientific">Candidatus Brocadia sinica JPN1</name>
    <dbReference type="NCBI Taxonomy" id="1197129"/>
    <lineage>
        <taxon>Bacteria</taxon>
        <taxon>Pseudomonadati</taxon>
        <taxon>Planctomycetota</taxon>
        <taxon>Candidatus Brocadiia</taxon>
        <taxon>Candidatus Brocadiales</taxon>
        <taxon>Candidatus Brocadiaceae</taxon>
        <taxon>Candidatus Brocadia</taxon>
    </lineage>
</organism>
<evidence type="ECO:0000313" key="1">
    <source>
        <dbReference type="EMBL" id="GAN35203.1"/>
    </source>
</evidence>
<proteinExistence type="predicted"/>
<accession>A0ABQ0K2S8</accession>
<keyword evidence="2" id="KW-1185">Reference proteome</keyword>
<name>A0ABQ0K2S8_9BACT</name>
<dbReference type="EMBL" id="BAFN01000001">
    <property type="protein sequence ID" value="GAN35203.1"/>
    <property type="molecule type" value="Genomic_DNA"/>
</dbReference>
<dbReference type="RefSeq" id="WP_052565271.1">
    <property type="nucleotide sequence ID" value="NZ_BAFN01000001.1"/>
</dbReference>
<dbReference type="Pfam" id="PF13711">
    <property type="entry name" value="DUF4160"/>
    <property type="match status" value="1"/>
</dbReference>
<dbReference type="InterPro" id="IPR025427">
    <property type="entry name" value="DUF4160"/>
</dbReference>
<evidence type="ECO:0008006" key="3">
    <source>
        <dbReference type="Google" id="ProtNLM"/>
    </source>
</evidence>
<evidence type="ECO:0000313" key="2">
    <source>
        <dbReference type="Proteomes" id="UP000032309"/>
    </source>
</evidence>
<gene>
    <name evidence="1" type="ORF">BROSI_A3752</name>
</gene>
<sequence>MPVISMFFGIIIRMFYDDQNPPHFHVEYQGRKALFDFQGNIIKGGIQSKTATRLIREWIDLHEKELFED</sequence>
<reference evidence="2" key="1">
    <citation type="journal article" date="2015" name="Genome Announc.">
        <title>Draft Genome Sequence of an Anaerobic Ammonium-Oxidizing Bacterium, "Candidatus Brocadia sinica".</title>
        <authorList>
            <person name="Oshiki M."/>
            <person name="Shinyako-Hata K."/>
            <person name="Satoh H."/>
            <person name="Okabe S."/>
        </authorList>
    </citation>
    <scope>NUCLEOTIDE SEQUENCE [LARGE SCALE GENOMIC DNA]</scope>
    <source>
        <strain evidence="2">JPN1</strain>
    </source>
</reference>
<dbReference type="Proteomes" id="UP000032309">
    <property type="component" value="Unassembled WGS sequence"/>
</dbReference>